<evidence type="ECO:0000256" key="4">
    <source>
        <dbReference type="ARBA" id="ARBA00022519"/>
    </source>
</evidence>
<keyword evidence="10" id="KW-0503">Monooxygenase</keyword>
<evidence type="ECO:0000256" key="10">
    <source>
        <dbReference type="ARBA" id="ARBA00023033"/>
    </source>
</evidence>
<keyword evidence="7 12" id="KW-1133">Transmembrane helix</keyword>
<dbReference type="InterPro" id="IPR005804">
    <property type="entry name" value="FA_desaturase_dom"/>
</dbReference>
<feature type="transmembrane region" description="Helical" evidence="12">
    <location>
        <begin position="104"/>
        <end position="123"/>
    </location>
</feature>
<dbReference type="RefSeq" id="WP_063673325.1">
    <property type="nucleotide sequence ID" value="NZ_CP014841.1"/>
</dbReference>
<dbReference type="GO" id="GO:0006629">
    <property type="term" value="P:lipid metabolic process"/>
    <property type="evidence" value="ECO:0007669"/>
    <property type="project" value="InterPro"/>
</dbReference>
<dbReference type="InterPro" id="IPR033885">
    <property type="entry name" value="AlkB/XylM"/>
</dbReference>
<evidence type="ECO:0000256" key="1">
    <source>
        <dbReference type="ARBA" id="ARBA00004429"/>
    </source>
</evidence>
<dbReference type="STRING" id="445710.ATSB10_28120"/>
<organism evidence="14 15">
    <name type="scientific">Dyella thiooxydans</name>
    <dbReference type="NCBI Taxonomy" id="445710"/>
    <lineage>
        <taxon>Bacteria</taxon>
        <taxon>Pseudomonadati</taxon>
        <taxon>Pseudomonadota</taxon>
        <taxon>Gammaproteobacteria</taxon>
        <taxon>Lysobacterales</taxon>
        <taxon>Rhodanobacteraceae</taxon>
        <taxon>Dyella</taxon>
    </lineage>
</organism>
<feature type="transmembrane region" description="Helical" evidence="12">
    <location>
        <begin position="221"/>
        <end position="245"/>
    </location>
</feature>
<evidence type="ECO:0000256" key="12">
    <source>
        <dbReference type="SAM" id="Phobius"/>
    </source>
</evidence>
<comment type="subcellular location">
    <subcellularLocation>
        <location evidence="1">Cell inner membrane</location>
        <topology evidence="1">Multi-pass membrane protein</topology>
    </subcellularLocation>
</comment>
<dbReference type="PANTHER" id="PTHR38674">
    <property type="entry name" value="ALKANE 1-MONOOXYGENASE 1"/>
    <property type="match status" value="1"/>
</dbReference>
<dbReference type="Proteomes" id="UP000077255">
    <property type="component" value="Chromosome"/>
</dbReference>
<evidence type="ECO:0000259" key="13">
    <source>
        <dbReference type="Pfam" id="PF00487"/>
    </source>
</evidence>
<keyword evidence="3" id="KW-1003">Cell membrane</keyword>
<keyword evidence="4" id="KW-0997">Cell inner membrane</keyword>
<evidence type="ECO:0000256" key="7">
    <source>
        <dbReference type="ARBA" id="ARBA00022989"/>
    </source>
</evidence>
<sequence length="354" mass="39973">MRTRDLGFLLAFSTAALPAGGLLLARQGLPLDLAAWFPIAFIFGVVPWIDAACGLDTDNPVDVDEGHRLEHSRYFRALTALVLPVWLGLLGWCIWQFAQQPFGPVGQVGWLVSTGVIGGVLAINPAHELIHKSSRWEPLFGGVLLTSVGYPGFKVEHVRGHHLHVATPEDSSSARLDESVYAFVPRALWRNARNAWRLEAQRLRARGHSPWGARNEMVRWYALWLLFMAGFLAAGGVRALAFFLLQGLIAAATLEVINYVEHYGLERREVAPGRYERVTHHHSWNAPQRYTNWLLFNLQRHSDHHAVARRRYQALRHHDDSPRLPAGYATMFVLALAPPLWRRVMNPRALACRH</sequence>
<keyword evidence="15" id="KW-1185">Reference proteome</keyword>
<dbReference type="GO" id="GO:0004497">
    <property type="term" value="F:monooxygenase activity"/>
    <property type="evidence" value="ECO:0007669"/>
    <property type="project" value="UniProtKB-KW"/>
</dbReference>
<dbReference type="AlphaFoldDB" id="A0A160N2V3"/>
<feature type="transmembrane region" description="Helical" evidence="12">
    <location>
        <begin position="74"/>
        <end position="98"/>
    </location>
</feature>
<dbReference type="Pfam" id="PF00487">
    <property type="entry name" value="FA_desaturase"/>
    <property type="match status" value="1"/>
</dbReference>
<reference evidence="14 15" key="1">
    <citation type="submission" date="2016-02" db="EMBL/GenBank/DDBJ databases">
        <title>Complete genome sequencing and analysis of ATSB10, Dyella thiooxydans isolated from rhizosphere soil of sunflower (Helianthus annuus L.).</title>
        <authorList>
            <person name="Lee Y."/>
            <person name="Hwangbo K."/>
            <person name="Chung H."/>
            <person name="Yoo J."/>
            <person name="Kim K.Y."/>
            <person name="Sa T.M."/>
            <person name="Um Y."/>
            <person name="Madhaiyan M."/>
        </authorList>
    </citation>
    <scope>NUCLEOTIDE SEQUENCE [LARGE SCALE GENOMIC DNA]</scope>
    <source>
        <strain evidence="14 15">ATSB10</strain>
    </source>
</reference>
<evidence type="ECO:0000256" key="6">
    <source>
        <dbReference type="ARBA" id="ARBA00022723"/>
    </source>
</evidence>
<dbReference type="KEGG" id="dtx:ATSB10_28120"/>
<evidence type="ECO:0000256" key="2">
    <source>
        <dbReference type="ARBA" id="ARBA00010823"/>
    </source>
</evidence>
<dbReference type="OrthoDB" id="4759734at2"/>
<dbReference type="PATRIC" id="fig|445710.3.peg.2807"/>
<feature type="transmembrane region" description="Helical" evidence="12">
    <location>
        <begin position="35"/>
        <end position="53"/>
    </location>
</feature>
<feature type="domain" description="Fatty acid desaturase" evidence="13">
    <location>
        <begin position="110"/>
        <end position="332"/>
    </location>
</feature>
<keyword evidence="6" id="KW-0479">Metal-binding</keyword>
<evidence type="ECO:0000256" key="11">
    <source>
        <dbReference type="ARBA" id="ARBA00023136"/>
    </source>
</evidence>
<keyword evidence="11 12" id="KW-0472">Membrane</keyword>
<proteinExistence type="inferred from homology"/>
<dbReference type="CDD" id="cd03512">
    <property type="entry name" value="Alkane-hydroxylase"/>
    <property type="match status" value="1"/>
</dbReference>
<dbReference type="GO" id="GO:0005886">
    <property type="term" value="C:plasma membrane"/>
    <property type="evidence" value="ECO:0007669"/>
    <property type="project" value="UniProtKB-SubCell"/>
</dbReference>
<dbReference type="GO" id="GO:0046872">
    <property type="term" value="F:metal ion binding"/>
    <property type="evidence" value="ECO:0007669"/>
    <property type="project" value="UniProtKB-KW"/>
</dbReference>
<evidence type="ECO:0000256" key="9">
    <source>
        <dbReference type="ARBA" id="ARBA00023004"/>
    </source>
</evidence>
<evidence type="ECO:0000256" key="8">
    <source>
        <dbReference type="ARBA" id="ARBA00023002"/>
    </source>
</evidence>
<keyword evidence="9" id="KW-0408">Iron</keyword>
<evidence type="ECO:0000313" key="15">
    <source>
        <dbReference type="Proteomes" id="UP000077255"/>
    </source>
</evidence>
<evidence type="ECO:0000256" key="5">
    <source>
        <dbReference type="ARBA" id="ARBA00022692"/>
    </source>
</evidence>
<name>A0A160N2V3_9GAMM</name>
<protein>
    <recommendedName>
        <fullName evidence="13">Fatty acid desaturase domain-containing protein</fullName>
    </recommendedName>
</protein>
<evidence type="ECO:0000313" key="14">
    <source>
        <dbReference type="EMBL" id="AND70266.1"/>
    </source>
</evidence>
<dbReference type="PANTHER" id="PTHR38674:SF1">
    <property type="entry name" value="ALKANE 1-MONOOXYGENASE 1"/>
    <property type="match status" value="1"/>
</dbReference>
<dbReference type="EMBL" id="CP014841">
    <property type="protein sequence ID" value="AND70266.1"/>
    <property type="molecule type" value="Genomic_DNA"/>
</dbReference>
<gene>
    <name evidence="14" type="ORF">ATSB10_28120</name>
</gene>
<comment type="similarity">
    <text evidence="2">Belongs to the fatty acid desaturase type 1 family. AlkB subfamily.</text>
</comment>
<keyword evidence="5 12" id="KW-0812">Transmembrane</keyword>
<accession>A0A160N2V3</accession>
<evidence type="ECO:0000256" key="3">
    <source>
        <dbReference type="ARBA" id="ARBA00022475"/>
    </source>
</evidence>
<keyword evidence="8" id="KW-0560">Oxidoreductase</keyword>